<gene>
    <name evidence="1" type="ORF">O1611_g2222</name>
</gene>
<reference evidence="1" key="1">
    <citation type="submission" date="2022-12" db="EMBL/GenBank/DDBJ databases">
        <title>Genome Sequence of Lasiodiplodia mahajangana.</title>
        <authorList>
            <person name="Buettner E."/>
        </authorList>
    </citation>
    <scope>NUCLEOTIDE SEQUENCE</scope>
    <source>
        <strain evidence="1">VT137</strain>
    </source>
</reference>
<evidence type="ECO:0000313" key="2">
    <source>
        <dbReference type="Proteomes" id="UP001153332"/>
    </source>
</evidence>
<accession>A0ACC2JVP0</accession>
<sequence length="1067" mass="121192">MANNHYPLGPSPSKARILDLQYEIDSLFKRVEQPEPGEAVEEFLRVRELHQRFINWTDRLGVFATESTRLDFRLQKHDRWHDTVWSVLSMLWCNLSYLPISGAPPRIARKLNELSIPLDGVQTFMEALESITASMPQPSMASLDWQIRAFRATKAEEDINQFEKTATVSLQNLYSNAPEELIRLLAGSMADRFAKLLYWQSLGSKLDHDRRPTKIPGGKAQPTGTTSWLETRPKHERCSQNGQERSQSSPTIPQQRTEASDTELSTPPDENPAGSLETHLHISIDWDDSVSRVQIDRRHVDEDLSPFVCISNDCEPTPAFSKYDDWDQHMRTYHDMDWAQTIYIPDGLDKTEIKRRGDNGARFVDNTPFETQGTTLRRNEKYCPLCCLSLDQTHQDRISGQANLDSDPVRLMSRHIAAHLQYITQLSIYLGRLSGRLPEENQSQPSTSASSSEVAPTQPQRAMSETNFAIDAEPKRPRIFSVSLPKNEKFTGREAVLSELAVGLFWMSGSRQIAIVGPGGIGKTQAALHLAYWAEEKKPEHSIFWISAWSLASFEQGYRELAKRLDIHIKGEEDIKDAIRIYLESREAGHWLLIVDNADDEDIVFGPPDNPGGIHQYLPRSDNVSILYNTRSREIAHEFGEYNSISLGEMSPGEATSFLDRALVDKYKQPPLLYKPSTAQELLKELAYFPLAMTQATAYLNQNLIPVEKYLTLLRGTNQDLVSLISRESGHPELHGVVATTFLVSMDQIHRSNKNAEEMLSFMSCLERQAIPRSVLPRPLAQDEKGDAIDVLAEYSFLTRRETDSTFDMNPSVYLAVPVWRQRDGSMKMAEAKVIQHLASVFSQNTDSEVRRQYLPHALHILENSRHLQIEERATLLLQVGYCLGEGIPANVYFTKERITVVIEILQHVVAFLQNALPEDEPTLLTLENNLAHAYLRNAQVTEAIEILERVVRIRQKMLQQDDSSRLASENNLAQAYLQDGRIASAINIFEHVTAVCQRILPEKDQTLLSLRHALANAYLEDWRVTDAIEIFNHIIAIEKALGLSDSRKLGSFELLWKAKDMRQQLA</sequence>
<organism evidence="1 2">
    <name type="scientific">Lasiodiplodia mahajangana</name>
    <dbReference type="NCBI Taxonomy" id="1108764"/>
    <lineage>
        <taxon>Eukaryota</taxon>
        <taxon>Fungi</taxon>
        <taxon>Dikarya</taxon>
        <taxon>Ascomycota</taxon>
        <taxon>Pezizomycotina</taxon>
        <taxon>Dothideomycetes</taxon>
        <taxon>Dothideomycetes incertae sedis</taxon>
        <taxon>Botryosphaeriales</taxon>
        <taxon>Botryosphaeriaceae</taxon>
        <taxon>Lasiodiplodia</taxon>
    </lineage>
</organism>
<protein>
    <submittedName>
        <fullName evidence="1">Uncharacterized protein</fullName>
    </submittedName>
</protein>
<comment type="caution">
    <text evidence="1">The sequence shown here is derived from an EMBL/GenBank/DDBJ whole genome shotgun (WGS) entry which is preliminary data.</text>
</comment>
<dbReference type="Proteomes" id="UP001153332">
    <property type="component" value="Unassembled WGS sequence"/>
</dbReference>
<evidence type="ECO:0000313" key="1">
    <source>
        <dbReference type="EMBL" id="KAJ8131402.1"/>
    </source>
</evidence>
<proteinExistence type="predicted"/>
<dbReference type="EMBL" id="JAPUUL010000298">
    <property type="protein sequence ID" value="KAJ8131402.1"/>
    <property type="molecule type" value="Genomic_DNA"/>
</dbReference>
<name>A0ACC2JVP0_9PEZI</name>
<keyword evidence="2" id="KW-1185">Reference proteome</keyword>